<feature type="transmembrane region" description="Helical" evidence="4">
    <location>
        <begin position="304"/>
        <end position="325"/>
    </location>
</feature>
<dbReference type="InterPro" id="IPR000792">
    <property type="entry name" value="Tscrpt_reg_LuxR_C"/>
</dbReference>
<evidence type="ECO:0000256" key="1">
    <source>
        <dbReference type="ARBA" id="ARBA00023015"/>
    </source>
</evidence>
<dbReference type="PANTHER" id="PTHR44688">
    <property type="entry name" value="DNA-BINDING TRANSCRIPTIONAL ACTIVATOR DEVR_DOSR"/>
    <property type="match status" value="1"/>
</dbReference>
<evidence type="ECO:0000313" key="6">
    <source>
        <dbReference type="EMBL" id="RDB65331.1"/>
    </source>
</evidence>
<evidence type="ECO:0000256" key="3">
    <source>
        <dbReference type="ARBA" id="ARBA00023163"/>
    </source>
</evidence>
<keyword evidence="1" id="KW-0805">Transcription regulation</keyword>
<feature type="transmembrane region" description="Helical" evidence="4">
    <location>
        <begin position="279"/>
        <end position="298"/>
    </location>
</feature>
<feature type="transmembrane region" description="Helical" evidence="4">
    <location>
        <begin position="217"/>
        <end position="245"/>
    </location>
</feature>
<dbReference type="EMBL" id="PPTS01000004">
    <property type="protein sequence ID" value="RDB65331.1"/>
    <property type="molecule type" value="Genomic_DNA"/>
</dbReference>
<dbReference type="PRINTS" id="PR00038">
    <property type="entry name" value="HTHLUXR"/>
</dbReference>
<dbReference type="PANTHER" id="PTHR44688:SF16">
    <property type="entry name" value="DNA-BINDING TRANSCRIPTIONAL ACTIVATOR DEVR_DOSR"/>
    <property type="match status" value="1"/>
</dbReference>
<keyword evidence="3" id="KW-0804">Transcription</keyword>
<dbReference type="GO" id="GO:0006355">
    <property type="term" value="P:regulation of DNA-templated transcription"/>
    <property type="evidence" value="ECO:0007669"/>
    <property type="project" value="InterPro"/>
</dbReference>
<evidence type="ECO:0000256" key="4">
    <source>
        <dbReference type="SAM" id="Phobius"/>
    </source>
</evidence>
<name>A0A369M0P7_9ACTN</name>
<protein>
    <submittedName>
        <fullName evidence="6">LuxR family transcriptional regulator</fullName>
    </submittedName>
</protein>
<dbReference type="InterPro" id="IPR016032">
    <property type="entry name" value="Sig_transdc_resp-reg_C-effctor"/>
</dbReference>
<evidence type="ECO:0000259" key="5">
    <source>
        <dbReference type="PROSITE" id="PS50043"/>
    </source>
</evidence>
<dbReference type="GO" id="GO:0003677">
    <property type="term" value="F:DNA binding"/>
    <property type="evidence" value="ECO:0007669"/>
    <property type="project" value="UniProtKB-KW"/>
</dbReference>
<sequence length="497" mass="53204">MERARYRQSDLRRMALGVRTIPSLFIALTSYKLLAVLLLMETFLLPGTFVVGGLALPACTLLFLACSLVCLAFAMLFRRLTFHDHSWYLGLLIACLMLGLFLLLLRELGGVGNAALASACRGLGIALVAAGLIGVHIEMARIMGALGMTQTLTFGVSAAFAAGLLYLALTLLPVPQGRWMAAFALPLVLAASFSRARRNVYRSRKTRFEEPEAEVLVPYRFIVTSVAQGVAAGLLVALACVGGPFAPAWNVAGYLLAAMLTLATMLVCKLDFNRSVYQIGFPLVGLGLLCAGIAGAPLGAPGAVMQVTGFLYLDLVLWGLGSYLIKNCRQPATWVAACPTTSLMAGRTLGAVLGAALLQLLPGGVGWNALLCTAAFCFVMAALLLSNAANLRTGWGFVRPGGPDDGTNAHRACQIVAEDFSLTQREFEVLRRIVAGESRADVAEALFIAPNTVKTHLHSIYAKLDVHNVHDLRAYVDNRRRSFSPSSENEEILENDA</sequence>
<keyword evidence="4" id="KW-0812">Transmembrane</keyword>
<dbReference type="OrthoDB" id="3170010at2"/>
<feature type="transmembrane region" description="Helical" evidence="4">
    <location>
        <begin position="179"/>
        <end position="196"/>
    </location>
</feature>
<feature type="domain" description="HTH luxR-type" evidence="5">
    <location>
        <begin position="415"/>
        <end position="480"/>
    </location>
</feature>
<dbReference type="Proteomes" id="UP000254000">
    <property type="component" value="Unassembled WGS sequence"/>
</dbReference>
<dbReference type="RefSeq" id="WP_041239394.1">
    <property type="nucleotide sequence ID" value="NZ_CABMMS010000004.1"/>
</dbReference>
<gene>
    <name evidence="6" type="ORF">C1877_08330</name>
</gene>
<keyword evidence="2" id="KW-0238">DNA-binding</keyword>
<feature type="transmembrane region" description="Helical" evidence="4">
    <location>
        <begin position="364"/>
        <end position="385"/>
    </location>
</feature>
<feature type="transmembrane region" description="Helical" evidence="4">
    <location>
        <begin position="145"/>
        <end position="167"/>
    </location>
</feature>
<dbReference type="Pfam" id="PF00196">
    <property type="entry name" value="GerE"/>
    <property type="match status" value="1"/>
</dbReference>
<keyword evidence="4" id="KW-0472">Membrane</keyword>
<dbReference type="SUPFAM" id="SSF46894">
    <property type="entry name" value="C-terminal effector domain of the bipartite response regulators"/>
    <property type="match status" value="1"/>
</dbReference>
<reference evidence="6 7" key="1">
    <citation type="journal article" date="2018" name="Elife">
        <title>Discovery and characterization of a prevalent human gut bacterial enzyme sufficient for the inactivation of a family of plant toxins.</title>
        <authorList>
            <person name="Koppel N."/>
            <person name="Bisanz J.E."/>
            <person name="Pandelia M.E."/>
            <person name="Turnbaugh P.J."/>
            <person name="Balskus E.P."/>
        </authorList>
    </citation>
    <scope>NUCLEOTIDE SEQUENCE [LARGE SCALE GENOMIC DNA]</scope>
    <source>
        <strain evidence="6 7">3C</strain>
    </source>
</reference>
<feature type="transmembrane region" description="Helical" evidence="4">
    <location>
        <begin position="251"/>
        <end position="272"/>
    </location>
</feature>
<feature type="transmembrane region" description="Helical" evidence="4">
    <location>
        <begin position="332"/>
        <end position="358"/>
    </location>
</feature>
<dbReference type="CDD" id="cd06170">
    <property type="entry name" value="LuxR_C_like"/>
    <property type="match status" value="1"/>
</dbReference>
<evidence type="ECO:0000256" key="2">
    <source>
        <dbReference type="ARBA" id="ARBA00023125"/>
    </source>
</evidence>
<dbReference type="Gene3D" id="1.10.10.10">
    <property type="entry name" value="Winged helix-like DNA-binding domain superfamily/Winged helix DNA-binding domain"/>
    <property type="match status" value="1"/>
</dbReference>
<proteinExistence type="predicted"/>
<feature type="transmembrane region" description="Helical" evidence="4">
    <location>
        <begin position="86"/>
        <end position="105"/>
    </location>
</feature>
<comment type="caution">
    <text evidence="6">The sequence shown here is derived from an EMBL/GenBank/DDBJ whole genome shotgun (WGS) entry which is preliminary data.</text>
</comment>
<dbReference type="InterPro" id="IPR036388">
    <property type="entry name" value="WH-like_DNA-bd_sf"/>
</dbReference>
<feature type="transmembrane region" description="Helical" evidence="4">
    <location>
        <begin position="111"/>
        <end position="133"/>
    </location>
</feature>
<dbReference type="SMART" id="SM00421">
    <property type="entry name" value="HTH_LUXR"/>
    <property type="match status" value="1"/>
</dbReference>
<accession>A0A369M0P7</accession>
<dbReference type="GeneID" id="78359695"/>
<dbReference type="PROSITE" id="PS50043">
    <property type="entry name" value="HTH_LUXR_2"/>
    <property type="match status" value="1"/>
</dbReference>
<dbReference type="AlphaFoldDB" id="A0A369M0P7"/>
<feature type="transmembrane region" description="Helical" evidence="4">
    <location>
        <begin position="49"/>
        <end position="74"/>
    </location>
</feature>
<evidence type="ECO:0000313" key="7">
    <source>
        <dbReference type="Proteomes" id="UP000254000"/>
    </source>
</evidence>
<keyword evidence="7" id="KW-1185">Reference proteome</keyword>
<feature type="transmembrane region" description="Helical" evidence="4">
    <location>
        <begin position="21"/>
        <end position="43"/>
    </location>
</feature>
<keyword evidence="4" id="KW-1133">Transmembrane helix</keyword>
<organism evidence="6 7">
    <name type="scientific">Gordonibacter pamelaeae</name>
    <dbReference type="NCBI Taxonomy" id="471189"/>
    <lineage>
        <taxon>Bacteria</taxon>
        <taxon>Bacillati</taxon>
        <taxon>Actinomycetota</taxon>
        <taxon>Coriobacteriia</taxon>
        <taxon>Eggerthellales</taxon>
        <taxon>Eggerthellaceae</taxon>
        <taxon>Gordonibacter</taxon>
    </lineage>
</organism>